<gene>
    <name evidence="1" type="ORF">UFOVP327_34</name>
</gene>
<protein>
    <recommendedName>
        <fullName evidence="2">Tip attachment protein J</fullName>
    </recommendedName>
</protein>
<accession>A0A6J5LT37</accession>
<organism evidence="1">
    <name type="scientific">uncultured Caudovirales phage</name>
    <dbReference type="NCBI Taxonomy" id="2100421"/>
    <lineage>
        <taxon>Viruses</taxon>
        <taxon>Duplodnaviria</taxon>
        <taxon>Heunggongvirae</taxon>
        <taxon>Uroviricota</taxon>
        <taxon>Caudoviricetes</taxon>
        <taxon>Peduoviridae</taxon>
        <taxon>Maltschvirus</taxon>
        <taxon>Maltschvirus maltsch</taxon>
    </lineage>
</organism>
<reference evidence="1" key="1">
    <citation type="submission" date="2020-04" db="EMBL/GenBank/DDBJ databases">
        <authorList>
            <person name="Chiriac C."/>
            <person name="Salcher M."/>
            <person name="Ghai R."/>
            <person name="Kavagutti S V."/>
        </authorList>
    </citation>
    <scope>NUCLEOTIDE SEQUENCE</scope>
</reference>
<sequence>MSFWNFLGGSSIGGTLATVAALGFASRLLNRNVANGSAGSAGSTRETVDPGVRLQLDADLENKIPILYGEAFFSGYLTDAAITANFKTMYYCLTLAELTGTKLSNNQASDYTFKDVYLNNNRVVFKADGITVDYTVDNNGNQDISQRDLIKIYFYANTPKQPVGYSGTTPASYTVFPGWTQADNGMTGLMYAIVEVTYSRANNVTGIPTCLFNVTNNMTLPGDVLYDYITSTRYGAGIASTDIDSSLADLNTYANTGYTYTTAGGQTATGIITIDGLVDTQTENLNNMEAIATCSSSWVTYDNNAGKWGIIIDQAGNSIASLNDSNIIGEISVSGTSLTQLQNQADVRFQNTDILDKTDYAKITIPPEDLFPNEFPSTLQLDLPYTNKQHIAIKLGLQQLKQARVDKIIQFTTDYSFVNLRAGEIIDITNSTLGYTNKKFRIISVEETDGDDGSIQISFVCLEYDSTVYDYDIQEYEVETEDGIFNMGSIGKPDQPTVTKIEMSNIPRIVINAEVPSGIVDRMEFWLTFDTTVPVDANRTYIQVGEFSNPDASLLVENQAVSYTYSGLAQNDFFIKVRGSNNIIAGPYSDPTGLIEYVPVQVTDAVNPETGVIDNSGNLLTLLALTELLTRLDGLWGPIGNAFTGNSVFTQIFDLFTDKTGYDLVGQTESGNLIVAANVSTSYQGTVIASTANNLNFTGSGVTATAAGSNVTIAIDGGVSPSQANTIAQGAAQSYATTAPRQAGLQGEFFPFVFGSSEYMGAYQSKFGILTGDSLIFGNGTAASATCSSVNSGLRTFRTNFSGSTDSTVQIQAASRHTLATVDTAFAAGPGEGFGIPRNSTQSTYYNANPPSPGGYTNTGPNPQDRFYWYDRLAWQRQSTNNNNTNFLNFPGLNGMGRTGTATSVCDVFYVSVCQTYNPALALHEQAWGNWQKLGPVPWTGQLGAVTPNFPDRARPSASCQTLFDITGYSSTGDLCSYNVNESGQPGSVGTRQIFEDLGMTTTVNVPVNGMVIFGISAYNVGNVPFASNTIYRRSTGGQFVFPGYTPVSGQTASIQTWDLQTGRTPQGSPNGQFFLNDYNVSNRVWSKFPNWPSSWRTLTPNTTVWPTSGNIVAETIQWHKDTTTITSSANTPNGVAQLQGFTINPGPIFNCPIFTVDKV</sequence>
<proteinExistence type="predicted"/>
<evidence type="ECO:0000313" key="1">
    <source>
        <dbReference type="EMBL" id="CAB4137555.1"/>
    </source>
</evidence>
<dbReference type="EMBL" id="LR796331">
    <property type="protein sequence ID" value="CAB4137555.1"/>
    <property type="molecule type" value="Genomic_DNA"/>
</dbReference>
<evidence type="ECO:0008006" key="2">
    <source>
        <dbReference type="Google" id="ProtNLM"/>
    </source>
</evidence>
<name>A0A6J5LT37_9CAUD</name>